<gene>
    <name evidence="1" type="ORF">PAL_GLEAN10022570</name>
</gene>
<accession>L5K4X9</accession>
<sequence length="102" mass="10451">MCHHTVRKSWNVCKLGSGAVGSMPNLAFEGSGHGSAPGADPRVARWPLSLSSLSQALQEARGPVLPIGLHLRLHGHFDVLQVAGCCSFEGGGGPGAPRASAD</sequence>
<organism evidence="1 2">
    <name type="scientific">Pteropus alecto</name>
    <name type="common">Black flying fox</name>
    <dbReference type="NCBI Taxonomy" id="9402"/>
    <lineage>
        <taxon>Eukaryota</taxon>
        <taxon>Metazoa</taxon>
        <taxon>Chordata</taxon>
        <taxon>Craniata</taxon>
        <taxon>Vertebrata</taxon>
        <taxon>Euteleostomi</taxon>
        <taxon>Mammalia</taxon>
        <taxon>Eutheria</taxon>
        <taxon>Laurasiatheria</taxon>
        <taxon>Chiroptera</taxon>
        <taxon>Yinpterochiroptera</taxon>
        <taxon>Pteropodoidea</taxon>
        <taxon>Pteropodidae</taxon>
        <taxon>Pteropodinae</taxon>
        <taxon>Pteropus</taxon>
    </lineage>
</organism>
<dbReference type="AlphaFoldDB" id="L5K4X9"/>
<reference evidence="2" key="1">
    <citation type="journal article" date="2013" name="Science">
        <title>Comparative analysis of bat genomes provides insight into the evolution of flight and immunity.</title>
        <authorList>
            <person name="Zhang G."/>
            <person name="Cowled C."/>
            <person name="Shi Z."/>
            <person name="Huang Z."/>
            <person name="Bishop-Lilly K.A."/>
            <person name="Fang X."/>
            <person name="Wynne J.W."/>
            <person name="Xiong Z."/>
            <person name="Baker M.L."/>
            <person name="Zhao W."/>
            <person name="Tachedjian M."/>
            <person name="Zhu Y."/>
            <person name="Zhou P."/>
            <person name="Jiang X."/>
            <person name="Ng J."/>
            <person name="Yang L."/>
            <person name="Wu L."/>
            <person name="Xiao J."/>
            <person name="Feng Y."/>
            <person name="Chen Y."/>
            <person name="Sun X."/>
            <person name="Zhang Y."/>
            <person name="Marsh G.A."/>
            <person name="Crameri G."/>
            <person name="Broder C.C."/>
            <person name="Frey K.G."/>
            <person name="Wang L.F."/>
            <person name="Wang J."/>
        </authorList>
    </citation>
    <scope>NUCLEOTIDE SEQUENCE [LARGE SCALE GENOMIC DNA]</scope>
</reference>
<protein>
    <submittedName>
        <fullName evidence="1">Uncharacterized protein</fullName>
    </submittedName>
</protein>
<dbReference type="InParanoid" id="L5K4X9"/>
<evidence type="ECO:0000313" key="2">
    <source>
        <dbReference type="Proteomes" id="UP000010552"/>
    </source>
</evidence>
<dbReference type="EMBL" id="KB031030">
    <property type="protein sequence ID" value="ELK06377.1"/>
    <property type="molecule type" value="Genomic_DNA"/>
</dbReference>
<dbReference type="Proteomes" id="UP000010552">
    <property type="component" value="Unassembled WGS sequence"/>
</dbReference>
<evidence type="ECO:0000313" key="1">
    <source>
        <dbReference type="EMBL" id="ELK06377.1"/>
    </source>
</evidence>
<name>L5K4X9_PTEAL</name>
<proteinExistence type="predicted"/>
<keyword evidence="2" id="KW-1185">Reference proteome</keyword>